<accession>A0A7J6B3A5</accession>
<dbReference type="Proteomes" id="UP000593565">
    <property type="component" value="Unassembled WGS sequence"/>
</dbReference>
<reference evidence="2 3" key="1">
    <citation type="submission" date="2020-02" db="EMBL/GenBank/DDBJ databases">
        <title>A chromosome-scale genome assembly of the black bullhead catfish (Ameiurus melas).</title>
        <authorList>
            <person name="Wen M."/>
            <person name="Zham M."/>
            <person name="Cabau C."/>
            <person name="Klopp C."/>
            <person name="Donnadieu C."/>
            <person name="Roques C."/>
            <person name="Bouchez O."/>
            <person name="Lampietro C."/>
            <person name="Jouanno E."/>
            <person name="Herpin A."/>
            <person name="Louis A."/>
            <person name="Berthelot C."/>
            <person name="Parey E."/>
            <person name="Roest-Crollius H."/>
            <person name="Braasch I."/>
            <person name="Postlethwait J."/>
            <person name="Robinson-Rechavi M."/>
            <person name="Echchiki A."/>
            <person name="Begum T."/>
            <person name="Montfort J."/>
            <person name="Schartl M."/>
            <person name="Bobe J."/>
            <person name="Guiguen Y."/>
        </authorList>
    </citation>
    <scope>NUCLEOTIDE SEQUENCE [LARGE SCALE GENOMIC DNA]</scope>
    <source>
        <strain evidence="2">M_S1</strain>
        <tissue evidence="2">Blood</tissue>
    </source>
</reference>
<dbReference type="InterPro" id="IPR004148">
    <property type="entry name" value="BAR_dom"/>
</dbReference>
<dbReference type="InterPro" id="IPR027267">
    <property type="entry name" value="AH/BAR_dom_sf"/>
</dbReference>
<name>A0A7J6B3A5_AMEME</name>
<keyword evidence="3" id="KW-1185">Reference proteome</keyword>
<protein>
    <recommendedName>
        <fullName evidence="1">BAR domain-containing protein</fullName>
    </recommendedName>
</protein>
<proteinExistence type="predicted"/>
<sequence>MMCRAAVEDVEGDVGELESKLDKLVKLSIGMIDAGRVYSHANRQFINGIRDLALQSSRDDVIGVRTTVQHTYTAPPGVSFLVETRVSVY</sequence>
<evidence type="ECO:0000313" key="3">
    <source>
        <dbReference type="Proteomes" id="UP000593565"/>
    </source>
</evidence>
<dbReference type="GO" id="GO:0005737">
    <property type="term" value="C:cytoplasm"/>
    <property type="evidence" value="ECO:0007669"/>
    <property type="project" value="InterPro"/>
</dbReference>
<dbReference type="SUPFAM" id="SSF103657">
    <property type="entry name" value="BAR/IMD domain-like"/>
    <property type="match status" value="1"/>
</dbReference>
<evidence type="ECO:0000259" key="1">
    <source>
        <dbReference type="Pfam" id="PF16746"/>
    </source>
</evidence>
<dbReference type="Pfam" id="PF16746">
    <property type="entry name" value="BAR_3"/>
    <property type="match status" value="1"/>
</dbReference>
<organism evidence="2 3">
    <name type="scientific">Ameiurus melas</name>
    <name type="common">Black bullhead</name>
    <name type="synonym">Silurus melas</name>
    <dbReference type="NCBI Taxonomy" id="219545"/>
    <lineage>
        <taxon>Eukaryota</taxon>
        <taxon>Metazoa</taxon>
        <taxon>Chordata</taxon>
        <taxon>Craniata</taxon>
        <taxon>Vertebrata</taxon>
        <taxon>Euteleostomi</taxon>
        <taxon>Actinopterygii</taxon>
        <taxon>Neopterygii</taxon>
        <taxon>Teleostei</taxon>
        <taxon>Ostariophysi</taxon>
        <taxon>Siluriformes</taxon>
        <taxon>Ictaluridae</taxon>
        <taxon>Ameiurus</taxon>
    </lineage>
</organism>
<gene>
    <name evidence="2" type="ORF">AMELA_G00056740</name>
</gene>
<dbReference type="AlphaFoldDB" id="A0A7J6B3A5"/>
<comment type="caution">
    <text evidence="2">The sequence shown here is derived from an EMBL/GenBank/DDBJ whole genome shotgun (WGS) entry which is preliminary data.</text>
</comment>
<dbReference type="Gene3D" id="1.20.1270.60">
    <property type="entry name" value="Arfaptin homology (AH) domain/BAR domain"/>
    <property type="match status" value="1"/>
</dbReference>
<dbReference type="EMBL" id="JAAGNN010000005">
    <property type="protein sequence ID" value="KAF4088621.1"/>
    <property type="molecule type" value="Genomic_DNA"/>
</dbReference>
<evidence type="ECO:0000313" key="2">
    <source>
        <dbReference type="EMBL" id="KAF4088621.1"/>
    </source>
</evidence>
<feature type="domain" description="BAR" evidence="1">
    <location>
        <begin position="4"/>
        <end position="62"/>
    </location>
</feature>